<dbReference type="EMBL" id="JBHSDK010000028">
    <property type="protein sequence ID" value="MFC4337360.1"/>
    <property type="molecule type" value="Genomic_DNA"/>
</dbReference>
<protein>
    <recommendedName>
        <fullName evidence="3">DUF4365 domain-containing protein</fullName>
    </recommendedName>
</protein>
<evidence type="ECO:0000313" key="1">
    <source>
        <dbReference type="EMBL" id="MFC4337360.1"/>
    </source>
</evidence>
<proteinExistence type="predicted"/>
<dbReference type="RefSeq" id="WP_380624259.1">
    <property type="nucleotide sequence ID" value="NZ_JBHSDK010000028.1"/>
</dbReference>
<dbReference type="Proteomes" id="UP001595823">
    <property type="component" value="Unassembled WGS sequence"/>
</dbReference>
<keyword evidence="2" id="KW-1185">Reference proteome</keyword>
<name>A0ABV8U3L4_9ACTN</name>
<evidence type="ECO:0000313" key="2">
    <source>
        <dbReference type="Proteomes" id="UP001595823"/>
    </source>
</evidence>
<evidence type="ECO:0008006" key="3">
    <source>
        <dbReference type="Google" id="ProtNLM"/>
    </source>
</evidence>
<gene>
    <name evidence="1" type="ORF">ACFPET_19360</name>
</gene>
<comment type="caution">
    <text evidence="1">The sequence shown here is derived from an EMBL/GenBank/DDBJ whole genome shotgun (WGS) entry which is preliminary data.</text>
</comment>
<accession>A0ABV8U3L4</accession>
<reference evidence="2" key="1">
    <citation type="journal article" date="2019" name="Int. J. Syst. Evol. Microbiol.">
        <title>The Global Catalogue of Microorganisms (GCM) 10K type strain sequencing project: providing services to taxonomists for standard genome sequencing and annotation.</title>
        <authorList>
            <consortium name="The Broad Institute Genomics Platform"/>
            <consortium name="The Broad Institute Genome Sequencing Center for Infectious Disease"/>
            <person name="Wu L."/>
            <person name="Ma J."/>
        </authorList>
    </citation>
    <scope>NUCLEOTIDE SEQUENCE [LARGE SCALE GENOMIC DNA]</scope>
    <source>
        <strain evidence="2">IBRC-M 10908</strain>
    </source>
</reference>
<organism evidence="1 2">
    <name type="scientific">Salininema proteolyticum</name>
    <dbReference type="NCBI Taxonomy" id="1607685"/>
    <lineage>
        <taxon>Bacteria</taxon>
        <taxon>Bacillati</taxon>
        <taxon>Actinomycetota</taxon>
        <taxon>Actinomycetes</taxon>
        <taxon>Glycomycetales</taxon>
        <taxon>Glycomycetaceae</taxon>
        <taxon>Salininema</taxon>
    </lineage>
</organism>
<sequence length="184" mass="20479">MSDGADHDYGYRGEFGESWMHVLASAAGLTYKPHQPDRDGWDCTLTMKKATKAGYKVDVSASFQVKTFQGDKGKGDSFTFNRMTVAQHNMIASGGHAHDPGYVIVVCVPPLNVPFTEQTGEGLLLKYRAHYYRIDTCERADGHPQSAVSLEIPRRQLVTQHNIRDLVEAEVPIGPRYLEEVPGR</sequence>